<dbReference type="AlphaFoldDB" id="A0A426YYP9"/>
<gene>
    <name evidence="2" type="ORF">B296_00009022</name>
</gene>
<accession>A0A426YYP9</accession>
<dbReference type="EMBL" id="AMZH03009430">
    <property type="protein sequence ID" value="RRT56866.1"/>
    <property type="molecule type" value="Genomic_DNA"/>
</dbReference>
<feature type="compositionally biased region" description="Basic and acidic residues" evidence="1">
    <location>
        <begin position="38"/>
        <end position="54"/>
    </location>
</feature>
<feature type="compositionally biased region" description="Basic residues" evidence="1">
    <location>
        <begin position="26"/>
        <end position="37"/>
    </location>
</feature>
<evidence type="ECO:0000313" key="3">
    <source>
        <dbReference type="Proteomes" id="UP000287651"/>
    </source>
</evidence>
<reference evidence="2 3" key="1">
    <citation type="journal article" date="2014" name="Agronomy (Basel)">
        <title>A Draft Genome Sequence for Ensete ventricosum, the Drought-Tolerant Tree Against Hunger.</title>
        <authorList>
            <person name="Harrison J."/>
            <person name="Moore K.A."/>
            <person name="Paszkiewicz K."/>
            <person name="Jones T."/>
            <person name="Grant M."/>
            <person name="Ambacheew D."/>
            <person name="Muzemil S."/>
            <person name="Studholme D.J."/>
        </authorList>
    </citation>
    <scope>NUCLEOTIDE SEQUENCE [LARGE SCALE GENOMIC DNA]</scope>
</reference>
<protein>
    <submittedName>
        <fullName evidence="2">Uncharacterized protein</fullName>
    </submittedName>
</protein>
<name>A0A426YYP9_ENSVE</name>
<proteinExistence type="predicted"/>
<comment type="caution">
    <text evidence="2">The sequence shown here is derived from an EMBL/GenBank/DDBJ whole genome shotgun (WGS) entry which is preliminary data.</text>
</comment>
<dbReference type="Proteomes" id="UP000287651">
    <property type="component" value="Unassembled WGS sequence"/>
</dbReference>
<evidence type="ECO:0000313" key="2">
    <source>
        <dbReference type="EMBL" id="RRT56866.1"/>
    </source>
</evidence>
<feature type="region of interest" description="Disordered" evidence="1">
    <location>
        <begin position="1"/>
        <end position="72"/>
    </location>
</feature>
<organism evidence="2 3">
    <name type="scientific">Ensete ventricosum</name>
    <name type="common">Abyssinian banana</name>
    <name type="synonym">Musa ensete</name>
    <dbReference type="NCBI Taxonomy" id="4639"/>
    <lineage>
        <taxon>Eukaryota</taxon>
        <taxon>Viridiplantae</taxon>
        <taxon>Streptophyta</taxon>
        <taxon>Embryophyta</taxon>
        <taxon>Tracheophyta</taxon>
        <taxon>Spermatophyta</taxon>
        <taxon>Magnoliopsida</taxon>
        <taxon>Liliopsida</taxon>
        <taxon>Zingiberales</taxon>
        <taxon>Musaceae</taxon>
        <taxon>Ensete</taxon>
    </lineage>
</organism>
<evidence type="ECO:0000256" key="1">
    <source>
        <dbReference type="SAM" id="MobiDB-lite"/>
    </source>
</evidence>
<sequence>MHTEASGKRPATGLAPDPTATSQPGKRVKMAMRRHKPHHEEGSSRQADREREPKVSVGDASPTYHRPKSMRDLCGMRIREDDEGYYVLQMADWAPRDSSAAMRA</sequence>